<protein>
    <submittedName>
        <fullName evidence="2">Uncharacterized protein</fullName>
    </submittedName>
</protein>
<comment type="caution">
    <text evidence="2">The sequence shown here is derived from an EMBL/GenBank/DDBJ whole genome shotgun (WGS) entry which is preliminary data.</text>
</comment>
<name>A0A391NU03_9EUKA</name>
<evidence type="ECO:0000313" key="3">
    <source>
        <dbReference type="Proteomes" id="UP000265618"/>
    </source>
</evidence>
<evidence type="ECO:0000313" key="2">
    <source>
        <dbReference type="EMBL" id="GCA64711.1"/>
    </source>
</evidence>
<organism evidence="2 3">
    <name type="scientific">Kipferlia bialata</name>
    <dbReference type="NCBI Taxonomy" id="797122"/>
    <lineage>
        <taxon>Eukaryota</taxon>
        <taxon>Metamonada</taxon>
        <taxon>Carpediemonas-like organisms</taxon>
        <taxon>Kipferlia</taxon>
    </lineage>
</organism>
<keyword evidence="3" id="KW-1185">Reference proteome</keyword>
<gene>
    <name evidence="2" type="ORF">KIPB_015153</name>
</gene>
<evidence type="ECO:0000256" key="1">
    <source>
        <dbReference type="SAM" id="MobiDB-lite"/>
    </source>
</evidence>
<accession>A0A391NU03</accession>
<feature type="non-terminal residue" evidence="2">
    <location>
        <position position="1"/>
    </location>
</feature>
<reference evidence="2 3" key="1">
    <citation type="journal article" date="2018" name="PLoS ONE">
        <title>The draft genome of Kipferlia bialata reveals reductive genome evolution in fornicate parasites.</title>
        <authorList>
            <person name="Tanifuji G."/>
            <person name="Takabayashi S."/>
            <person name="Kume K."/>
            <person name="Takagi M."/>
            <person name="Nakayama T."/>
            <person name="Kamikawa R."/>
            <person name="Inagaki Y."/>
            <person name="Hashimoto T."/>
        </authorList>
    </citation>
    <scope>NUCLEOTIDE SEQUENCE [LARGE SCALE GENOMIC DNA]</scope>
    <source>
        <strain evidence="2">NY0173</strain>
    </source>
</reference>
<feature type="region of interest" description="Disordered" evidence="1">
    <location>
        <begin position="1"/>
        <end position="54"/>
    </location>
</feature>
<dbReference type="Proteomes" id="UP000265618">
    <property type="component" value="Unassembled WGS sequence"/>
</dbReference>
<proteinExistence type="predicted"/>
<feature type="compositionally biased region" description="Polar residues" evidence="1">
    <location>
        <begin position="15"/>
        <end position="24"/>
    </location>
</feature>
<dbReference type="AlphaFoldDB" id="A0A391NU03"/>
<dbReference type="EMBL" id="BDIP01008283">
    <property type="protein sequence ID" value="GCA64711.1"/>
    <property type="molecule type" value="Genomic_DNA"/>
</dbReference>
<sequence>MGMENSGMFMPSGLGHQSSGSANKAETLGPIQPSKPAQPTLSSVIAKAVPLDEP</sequence>